<feature type="region of interest" description="Disordered" evidence="3">
    <location>
        <begin position="59"/>
        <end position="85"/>
    </location>
</feature>
<comment type="pathway">
    <text evidence="1">Protein modification; protein ubiquitination.</text>
</comment>
<reference evidence="4 5" key="1">
    <citation type="journal article" date="2014" name="Nat. Commun.">
        <title>Klebsormidium flaccidum genome reveals primary factors for plant terrestrial adaptation.</title>
        <authorList>
            <person name="Hori K."/>
            <person name="Maruyama F."/>
            <person name="Fujisawa T."/>
            <person name="Togashi T."/>
            <person name="Yamamoto N."/>
            <person name="Seo M."/>
            <person name="Sato S."/>
            <person name="Yamada T."/>
            <person name="Mori H."/>
            <person name="Tajima N."/>
            <person name="Moriyama T."/>
            <person name="Ikeuchi M."/>
            <person name="Watanabe M."/>
            <person name="Wada H."/>
            <person name="Kobayashi K."/>
            <person name="Saito M."/>
            <person name="Masuda T."/>
            <person name="Sasaki-Sekimoto Y."/>
            <person name="Mashiguchi K."/>
            <person name="Awai K."/>
            <person name="Shimojima M."/>
            <person name="Masuda S."/>
            <person name="Iwai M."/>
            <person name="Nobusawa T."/>
            <person name="Narise T."/>
            <person name="Kondo S."/>
            <person name="Saito H."/>
            <person name="Sato R."/>
            <person name="Murakawa M."/>
            <person name="Ihara Y."/>
            <person name="Oshima-Yamada Y."/>
            <person name="Ohtaka K."/>
            <person name="Satoh M."/>
            <person name="Sonobe K."/>
            <person name="Ishii M."/>
            <person name="Ohtani R."/>
            <person name="Kanamori-Sato M."/>
            <person name="Honoki R."/>
            <person name="Miyazaki D."/>
            <person name="Mochizuki H."/>
            <person name="Umetsu J."/>
            <person name="Higashi K."/>
            <person name="Shibata D."/>
            <person name="Kamiya Y."/>
            <person name="Sato N."/>
            <person name="Nakamura Y."/>
            <person name="Tabata S."/>
            <person name="Ida S."/>
            <person name="Kurokawa K."/>
            <person name="Ohta H."/>
        </authorList>
    </citation>
    <scope>NUCLEOTIDE SEQUENCE [LARGE SCALE GENOMIC DNA]</scope>
    <source>
        <strain evidence="4 5">NIES-2285</strain>
    </source>
</reference>
<proteinExistence type="predicted"/>
<accession>A0A1Y1I1S5</accession>
<name>A0A1Y1I1S5_KLENI</name>
<keyword evidence="2" id="KW-0175">Coiled coil</keyword>
<evidence type="ECO:0000256" key="1">
    <source>
        <dbReference type="ARBA" id="ARBA00004906"/>
    </source>
</evidence>
<dbReference type="AlphaFoldDB" id="A0A1Y1I1S5"/>
<sequence length="361" mass="40119">MTKWHCPRGGDSWAAHRTGWARWPLGRRVLSRGGKGDTRAFRKMASSNALKRSLVDMDDGLASTSGSRKERKSTEATKAGLDDDTTLELGRAMEPEAAEMEASLKGGALQAQIVALREELAKVEAKVTERESRNEVLLSKLSALQKEMSDKERESKRELSVLQDALQSSREAGAQYEIERERLHYVLAANGQEGSVPRSVLASDPDSLLYKMYCGEWNYARDEKGRALITCHPDRWAAIVEYLATGAVPAEKDVPLLAQARYWNLRGLVKGLEALIPGVCVKSDSDSKGFKAQCIFVSVMEKLGKQELKYTFSGPPGRWWAVQVMDKYVALQATLPPESYSKVQDLKEVKGLHDDGPAFKW</sequence>
<keyword evidence="5" id="KW-1185">Reference proteome</keyword>
<evidence type="ECO:0000256" key="3">
    <source>
        <dbReference type="SAM" id="MobiDB-lite"/>
    </source>
</evidence>
<organism evidence="4 5">
    <name type="scientific">Klebsormidium nitens</name>
    <name type="common">Green alga</name>
    <name type="synonym">Ulothrix nitens</name>
    <dbReference type="NCBI Taxonomy" id="105231"/>
    <lineage>
        <taxon>Eukaryota</taxon>
        <taxon>Viridiplantae</taxon>
        <taxon>Streptophyta</taxon>
        <taxon>Klebsormidiophyceae</taxon>
        <taxon>Klebsormidiales</taxon>
        <taxon>Klebsormidiaceae</taxon>
        <taxon>Klebsormidium</taxon>
    </lineage>
</organism>
<evidence type="ECO:0000313" key="4">
    <source>
        <dbReference type="EMBL" id="GAQ82078.1"/>
    </source>
</evidence>
<dbReference type="InterPro" id="IPR011333">
    <property type="entry name" value="SKP1/BTB/POZ_sf"/>
</dbReference>
<feature type="coiled-coil region" evidence="2">
    <location>
        <begin position="106"/>
        <end position="154"/>
    </location>
</feature>
<gene>
    <name evidence="4" type="ORF">KFL_000990280</name>
</gene>
<dbReference type="Gene3D" id="3.30.710.10">
    <property type="entry name" value="Potassium Channel Kv1.1, Chain A"/>
    <property type="match status" value="1"/>
</dbReference>
<protein>
    <submittedName>
        <fullName evidence="4">Uncharacterized protein</fullName>
    </submittedName>
</protein>
<evidence type="ECO:0000256" key="2">
    <source>
        <dbReference type="SAM" id="Coils"/>
    </source>
</evidence>
<dbReference type="EMBL" id="DF237048">
    <property type="protein sequence ID" value="GAQ82078.1"/>
    <property type="molecule type" value="Genomic_DNA"/>
</dbReference>
<dbReference type="Proteomes" id="UP000054558">
    <property type="component" value="Unassembled WGS sequence"/>
</dbReference>
<evidence type="ECO:0000313" key="5">
    <source>
        <dbReference type="Proteomes" id="UP000054558"/>
    </source>
</evidence>
<dbReference type="SUPFAM" id="SSF54695">
    <property type="entry name" value="POZ domain"/>
    <property type="match status" value="1"/>
</dbReference>